<dbReference type="InterPro" id="IPR004358">
    <property type="entry name" value="Sig_transdc_His_kin-like_C"/>
</dbReference>
<evidence type="ECO:0000259" key="16">
    <source>
        <dbReference type="PROSITE" id="PS50885"/>
    </source>
</evidence>
<name>A0A5D4RRE9_9BACI</name>
<dbReference type="Gene3D" id="1.10.287.130">
    <property type="match status" value="1"/>
</dbReference>
<dbReference type="EC" id="2.7.13.3" evidence="3"/>
<gene>
    <name evidence="17" type="ORF">FZD51_01260</name>
</gene>
<evidence type="ECO:0000256" key="8">
    <source>
        <dbReference type="ARBA" id="ARBA00022741"/>
    </source>
</evidence>
<dbReference type="InterPro" id="IPR003661">
    <property type="entry name" value="HisK_dim/P_dom"/>
</dbReference>
<comment type="subcellular location">
    <subcellularLocation>
        <location evidence="2">Cell membrane</location>
        <topology evidence="2">Multi-pass membrane protein</topology>
    </subcellularLocation>
</comment>
<evidence type="ECO:0000256" key="14">
    <source>
        <dbReference type="SAM" id="Phobius"/>
    </source>
</evidence>
<feature type="domain" description="HAMP" evidence="16">
    <location>
        <begin position="183"/>
        <end position="234"/>
    </location>
</feature>
<evidence type="ECO:0000256" key="1">
    <source>
        <dbReference type="ARBA" id="ARBA00000085"/>
    </source>
</evidence>
<dbReference type="InterPro" id="IPR050398">
    <property type="entry name" value="HssS/ArlS-like"/>
</dbReference>
<comment type="catalytic activity">
    <reaction evidence="1">
        <text>ATP + protein L-histidine = ADP + protein N-phospho-L-histidine.</text>
        <dbReference type="EC" id="2.7.13.3"/>
    </reaction>
</comment>
<dbReference type="Gene3D" id="3.30.565.10">
    <property type="entry name" value="Histidine kinase-like ATPase, C-terminal domain"/>
    <property type="match status" value="1"/>
</dbReference>
<dbReference type="CDD" id="cd00082">
    <property type="entry name" value="HisKA"/>
    <property type="match status" value="1"/>
</dbReference>
<dbReference type="EMBL" id="VTER01000001">
    <property type="protein sequence ID" value="TYS52102.1"/>
    <property type="molecule type" value="Genomic_DNA"/>
</dbReference>
<evidence type="ECO:0000313" key="17">
    <source>
        <dbReference type="EMBL" id="TYS52102.1"/>
    </source>
</evidence>
<dbReference type="PROSITE" id="PS50109">
    <property type="entry name" value="HIS_KIN"/>
    <property type="match status" value="1"/>
</dbReference>
<dbReference type="SUPFAM" id="SSF47384">
    <property type="entry name" value="Homodimeric domain of signal transducing histidine kinase"/>
    <property type="match status" value="1"/>
</dbReference>
<dbReference type="Proteomes" id="UP000322139">
    <property type="component" value="Unassembled WGS sequence"/>
</dbReference>
<dbReference type="GO" id="GO:0005524">
    <property type="term" value="F:ATP binding"/>
    <property type="evidence" value="ECO:0007669"/>
    <property type="project" value="UniProtKB-KW"/>
</dbReference>
<keyword evidence="6" id="KW-0808">Transferase</keyword>
<sequence>MKIKTWLRISYLAVMLLPLLFLFLLYSSISEWDKQRDITEYMEVQQKMQELSPKLDSNDLYQIQPASRYEEIKQLSSDKLKISLYRPDGISLFSSLEDLSMNRLQQRRPEDLYKGLNEMEKNMRSYVVKKPVFEDGNLIGIYEVTFARQTWMEGVENRTLLYGASLAGFLLAVYAAAAVLINRKLNRPLQRLENQMERFAGGMPIEKEKAAGDEIGALYEGFYQMKAQLEKSREEIIQQQKEKEFILAALSHDMKTPLTVIQAYAEALTGSRPLSAEESSEYKEILLEKLGYMKQLIDDLALYASLQTGQKRIELAEVEGEEFFEYLLSGFEEPCLKKGIRLQVETKVSGMYMLNASQMIRIADNLMANAIRHTGEGSSILAAAVSENESLPDAVYLPFREELEEWRKDGAILLVQNEGSYIPEHLQKTIFLPFVQGEDSRARGGSSGIGLSISKMLLEQHEGKISVWSSEGDGTLFACWIRERKETNNEI</sequence>
<dbReference type="GO" id="GO:0000155">
    <property type="term" value="F:phosphorelay sensor kinase activity"/>
    <property type="evidence" value="ECO:0007669"/>
    <property type="project" value="InterPro"/>
</dbReference>
<dbReference type="InterPro" id="IPR003660">
    <property type="entry name" value="HAMP_dom"/>
</dbReference>
<dbReference type="InterPro" id="IPR005467">
    <property type="entry name" value="His_kinase_dom"/>
</dbReference>
<dbReference type="Pfam" id="PF00672">
    <property type="entry name" value="HAMP"/>
    <property type="match status" value="1"/>
</dbReference>
<feature type="transmembrane region" description="Helical" evidence="14">
    <location>
        <begin position="160"/>
        <end position="181"/>
    </location>
</feature>
<dbReference type="Gene3D" id="6.10.340.10">
    <property type="match status" value="1"/>
</dbReference>
<evidence type="ECO:0000256" key="6">
    <source>
        <dbReference type="ARBA" id="ARBA00022679"/>
    </source>
</evidence>
<evidence type="ECO:0000259" key="15">
    <source>
        <dbReference type="PROSITE" id="PS50109"/>
    </source>
</evidence>
<evidence type="ECO:0000256" key="4">
    <source>
        <dbReference type="ARBA" id="ARBA00022475"/>
    </source>
</evidence>
<keyword evidence="5" id="KW-0597">Phosphoprotein</keyword>
<dbReference type="PANTHER" id="PTHR45528">
    <property type="entry name" value="SENSOR HISTIDINE KINASE CPXA"/>
    <property type="match status" value="1"/>
</dbReference>
<dbReference type="RefSeq" id="WP_148973082.1">
    <property type="nucleotide sequence ID" value="NZ_VTER01000001.1"/>
</dbReference>
<evidence type="ECO:0000256" key="12">
    <source>
        <dbReference type="ARBA" id="ARBA00023012"/>
    </source>
</evidence>
<evidence type="ECO:0000256" key="10">
    <source>
        <dbReference type="ARBA" id="ARBA00022840"/>
    </source>
</evidence>
<dbReference type="InterPro" id="IPR036890">
    <property type="entry name" value="HATPase_C_sf"/>
</dbReference>
<evidence type="ECO:0000256" key="7">
    <source>
        <dbReference type="ARBA" id="ARBA00022692"/>
    </source>
</evidence>
<feature type="domain" description="Histidine kinase" evidence="15">
    <location>
        <begin position="249"/>
        <end position="485"/>
    </location>
</feature>
<comment type="caution">
    <text evidence="17">The sequence shown here is derived from an EMBL/GenBank/DDBJ whole genome shotgun (WGS) entry which is preliminary data.</text>
</comment>
<evidence type="ECO:0000256" key="3">
    <source>
        <dbReference type="ARBA" id="ARBA00012438"/>
    </source>
</evidence>
<keyword evidence="7 14" id="KW-0812">Transmembrane</keyword>
<evidence type="ECO:0000256" key="13">
    <source>
        <dbReference type="ARBA" id="ARBA00023136"/>
    </source>
</evidence>
<dbReference type="SMART" id="SM00388">
    <property type="entry name" value="HisKA"/>
    <property type="match status" value="1"/>
</dbReference>
<dbReference type="SMART" id="SM00387">
    <property type="entry name" value="HATPase_c"/>
    <property type="match status" value="1"/>
</dbReference>
<keyword evidence="4" id="KW-1003">Cell membrane</keyword>
<evidence type="ECO:0000313" key="18">
    <source>
        <dbReference type="Proteomes" id="UP000322139"/>
    </source>
</evidence>
<dbReference type="InterPro" id="IPR003594">
    <property type="entry name" value="HATPase_dom"/>
</dbReference>
<proteinExistence type="predicted"/>
<dbReference type="Pfam" id="PF00512">
    <property type="entry name" value="HisKA"/>
    <property type="match status" value="1"/>
</dbReference>
<keyword evidence="8" id="KW-0547">Nucleotide-binding</keyword>
<keyword evidence="12" id="KW-0902">Two-component regulatory system</keyword>
<evidence type="ECO:0000256" key="5">
    <source>
        <dbReference type="ARBA" id="ARBA00022553"/>
    </source>
</evidence>
<dbReference type="PRINTS" id="PR00344">
    <property type="entry name" value="BCTRLSENSOR"/>
</dbReference>
<evidence type="ECO:0000256" key="11">
    <source>
        <dbReference type="ARBA" id="ARBA00022989"/>
    </source>
</evidence>
<accession>A0A5D4RRE9</accession>
<dbReference type="Pfam" id="PF02518">
    <property type="entry name" value="HATPase_c"/>
    <property type="match status" value="1"/>
</dbReference>
<organism evidence="17 18">
    <name type="scientific">Bacillus infantis</name>
    <dbReference type="NCBI Taxonomy" id="324767"/>
    <lineage>
        <taxon>Bacteria</taxon>
        <taxon>Bacillati</taxon>
        <taxon>Bacillota</taxon>
        <taxon>Bacilli</taxon>
        <taxon>Bacillales</taxon>
        <taxon>Bacillaceae</taxon>
        <taxon>Bacillus</taxon>
    </lineage>
</organism>
<dbReference type="PROSITE" id="PS50885">
    <property type="entry name" value="HAMP"/>
    <property type="match status" value="1"/>
</dbReference>
<evidence type="ECO:0000256" key="9">
    <source>
        <dbReference type="ARBA" id="ARBA00022777"/>
    </source>
</evidence>
<dbReference type="SMART" id="SM00304">
    <property type="entry name" value="HAMP"/>
    <property type="match status" value="1"/>
</dbReference>
<dbReference type="PANTHER" id="PTHR45528:SF1">
    <property type="entry name" value="SENSOR HISTIDINE KINASE CPXA"/>
    <property type="match status" value="1"/>
</dbReference>
<dbReference type="AlphaFoldDB" id="A0A5D4RRE9"/>
<evidence type="ECO:0000256" key="2">
    <source>
        <dbReference type="ARBA" id="ARBA00004651"/>
    </source>
</evidence>
<keyword evidence="13 14" id="KW-0472">Membrane</keyword>
<protein>
    <recommendedName>
        <fullName evidence="3">histidine kinase</fullName>
        <ecNumber evidence="3">2.7.13.3</ecNumber>
    </recommendedName>
</protein>
<dbReference type="SUPFAM" id="SSF55874">
    <property type="entry name" value="ATPase domain of HSP90 chaperone/DNA topoisomerase II/histidine kinase"/>
    <property type="match status" value="1"/>
</dbReference>
<dbReference type="CDD" id="cd00075">
    <property type="entry name" value="HATPase"/>
    <property type="match status" value="1"/>
</dbReference>
<dbReference type="GO" id="GO:0005886">
    <property type="term" value="C:plasma membrane"/>
    <property type="evidence" value="ECO:0007669"/>
    <property type="project" value="UniProtKB-SubCell"/>
</dbReference>
<keyword evidence="9 17" id="KW-0418">Kinase</keyword>
<keyword evidence="10" id="KW-0067">ATP-binding</keyword>
<keyword evidence="11 14" id="KW-1133">Transmembrane helix</keyword>
<dbReference type="InterPro" id="IPR036097">
    <property type="entry name" value="HisK_dim/P_sf"/>
</dbReference>
<reference evidence="17 18" key="1">
    <citation type="submission" date="2019-08" db="EMBL/GenBank/DDBJ databases">
        <title>Bacillus genomes from the desert of Cuatro Cienegas, Coahuila.</title>
        <authorList>
            <person name="Olmedo-Alvarez G."/>
        </authorList>
    </citation>
    <scope>NUCLEOTIDE SEQUENCE [LARGE SCALE GENOMIC DNA]</scope>
    <source>
        <strain evidence="17 18">CH446_14T</strain>
    </source>
</reference>